<reference evidence="1 2" key="1">
    <citation type="journal article" date="2015" name="Stand. Genomic Sci.">
        <title>Complete genome of Pseudomonas chlororaphis strain UFB2, a soil bacterium with antibacterial activity against bacterial canker pathogen of tomato.</title>
        <authorList>
            <person name="Deng P."/>
            <person name="Wang X."/>
            <person name="Baird S.M."/>
            <person name="Lu S.E."/>
        </authorList>
    </citation>
    <scope>NUCLEOTIDE SEQUENCE [LARGE SCALE GENOMIC DNA]</scope>
    <source>
        <strain evidence="1 2">UFB2</strain>
    </source>
</reference>
<dbReference type="Proteomes" id="UP000035212">
    <property type="component" value="Chromosome"/>
</dbReference>
<sequence>MTTQVDLIGDLQKRYPDAFNGQHTSMFTFDCGEGWLDVVGTLCFLLAEANRREGKAPTFLLSVTEKFGTLRVMVSSREPEARQLIAFAEHHSTRVCEICGAKARLLYSDGWQRTRCDAHSLTVRTTEDD</sequence>
<accession>A0A0G3GBQ4</accession>
<protein>
    <submittedName>
        <fullName evidence="1">Uncharacterized protein</fullName>
    </submittedName>
</protein>
<evidence type="ECO:0000313" key="2">
    <source>
        <dbReference type="Proteomes" id="UP000035212"/>
    </source>
</evidence>
<dbReference type="AlphaFoldDB" id="A0A0G3GBQ4"/>
<dbReference type="EMBL" id="CP011020">
    <property type="protein sequence ID" value="AKJ96942.1"/>
    <property type="molecule type" value="Genomic_DNA"/>
</dbReference>
<organism evidence="1 2">
    <name type="scientific">Pseudomonas chlororaphis</name>
    <dbReference type="NCBI Taxonomy" id="587753"/>
    <lineage>
        <taxon>Bacteria</taxon>
        <taxon>Pseudomonadati</taxon>
        <taxon>Pseudomonadota</taxon>
        <taxon>Gammaproteobacteria</taxon>
        <taxon>Pseudomonadales</taxon>
        <taxon>Pseudomonadaceae</taxon>
        <taxon>Pseudomonas</taxon>
    </lineage>
</organism>
<evidence type="ECO:0000313" key="1">
    <source>
        <dbReference type="EMBL" id="AKJ96942.1"/>
    </source>
</evidence>
<reference evidence="2" key="2">
    <citation type="submission" date="2015-03" db="EMBL/GenBank/DDBJ databases">
        <authorList>
            <person name="Deng P."/>
            <person name="Lu S."/>
        </authorList>
    </citation>
    <scope>NUCLEOTIDE SEQUENCE [LARGE SCALE GENOMIC DNA]</scope>
    <source>
        <strain evidence="2">UFB2</strain>
    </source>
</reference>
<name>A0A0G3GBQ4_9PSED</name>
<dbReference type="PATRIC" id="fig|587753.11.peg.478"/>
<gene>
    <name evidence="1" type="ORF">VM99_02330</name>
</gene>
<proteinExistence type="predicted"/>